<feature type="region of interest" description="Disordered" evidence="10">
    <location>
        <begin position="366"/>
        <end position="386"/>
    </location>
</feature>
<keyword evidence="7" id="KW-0067">ATP-binding</keyword>
<organism evidence="14 15">
    <name type="scientific">Pseudonocardia hierapolitana</name>
    <dbReference type="NCBI Taxonomy" id="1128676"/>
    <lineage>
        <taxon>Bacteria</taxon>
        <taxon>Bacillati</taxon>
        <taxon>Actinomycetota</taxon>
        <taxon>Actinomycetes</taxon>
        <taxon>Pseudonocardiales</taxon>
        <taxon>Pseudonocardiaceae</taxon>
        <taxon>Pseudonocardia</taxon>
    </lineage>
</organism>
<dbReference type="InterPro" id="IPR050482">
    <property type="entry name" value="Sensor_HK_TwoCompSys"/>
</dbReference>
<feature type="compositionally biased region" description="Basic and acidic residues" evidence="10">
    <location>
        <begin position="377"/>
        <end position="386"/>
    </location>
</feature>
<feature type="transmembrane region" description="Helical" evidence="11">
    <location>
        <begin position="119"/>
        <end position="144"/>
    </location>
</feature>
<keyword evidence="6 14" id="KW-0418">Kinase</keyword>
<evidence type="ECO:0000256" key="11">
    <source>
        <dbReference type="SAM" id="Phobius"/>
    </source>
</evidence>
<evidence type="ECO:0000256" key="4">
    <source>
        <dbReference type="ARBA" id="ARBA00022679"/>
    </source>
</evidence>
<keyword evidence="11" id="KW-1133">Transmembrane helix</keyword>
<evidence type="ECO:0000259" key="12">
    <source>
        <dbReference type="Pfam" id="PF02518"/>
    </source>
</evidence>
<evidence type="ECO:0000313" key="14">
    <source>
        <dbReference type="EMBL" id="TWF80266.1"/>
    </source>
</evidence>
<dbReference type="OrthoDB" id="3574873at2"/>
<dbReference type="InterPro" id="IPR036890">
    <property type="entry name" value="HATPase_C_sf"/>
</dbReference>
<evidence type="ECO:0000256" key="8">
    <source>
        <dbReference type="ARBA" id="ARBA00023012"/>
    </source>
</evidence>
<dbReference type="Proteomes" id="UP000321261">
    <property type="component" value="Unassembled WGS sequence"/>
</dbReference>
<dbReference type="InterPro" id="IPR003594">
    <property type="entry name" value="HATPase_dom"/>
</dbReference>
<evidence type="ECO:0000256" key="3">
    <source>
        <dbReference type="ARBA" id="ARBA00022553"/>
    </source>
</evidence>
<proteinExistence type="predicted"/>
<evidence type="ECO:0000313" key="15">
    <source>
        <dbReference type="Proteomes" id="UP000321261"/>
    </source>
</evidence>
<evidence type="ECO:0000256" key="6">
    <source>
        <dbReference type="ARBA" id="ARBA00022777"/>
    </source>
</evidence>
<dbReference type="GO" id="GO:0000155">
    <property type="term" value="F:phosphorelay sensor kinase activity"/>
    <property type="evidence" value="ECO:0007669"/>
    <property type="project" value="InterPro"/>
</dbReference>
<sequence length="386" mass="40092">MGVVVTVFRVPPPVRRVLVELPAVVLPAIAVLLGVPPFEWSVAAALVACALLPLRHLWPPLGLLGSFWALAGGLGWPPAIVALYTLGRRCRRVGMLAPWLVATLAVSITPVLLTQDLPIGRIVLMVAFVALYAGAPAALGLLVSTRARLTESLRQLEQAREEALAASRDAARAQERARIGREIHDAVGHHATLIAVGAAAIAASTAEEETRRGAEQLRVLAKRALAEMRAALGLLDGSEHVAGLTEIPALVAGSRAAGVAVEFDERGDPVEVAPGTGRAVYRVVQESLTNAARHAAGARVSVLLHWRSTELVVEVRNGPTAATSRRPDTGGGAGLTGLAERVSAAGGDLTAGARPGGGFAVRAVFPLDPPPPAPVEPAREQEPALS</sequence>
<dbReference type="AlphaFoldDB" id="A0A561SZG9"/>
<evidence type="ECO:0000256" key="9">
    <source>
        <dbReference type="SAM" id="Coils"/>
    </source>
</evidence>
<evidence type="ECO:0000256" key="10">
    <source>
        <dbReference type="SAM" id="MobiDB-lite"/>
    </source>
</evidence>
<accession>A0A561SZG9</accession>
<reference evidence="14 15" key="1">
    <citation type="submission" date="2019-06" db="EMBL/GenBank/DDBJ databases">
        <title>Sequencing the genomes of 1000 actinobacteria strains.</title>
        <authorList>
            <person name="Klenk H.-P."/>
        </authorList>
    </citation>
    <scope>NUCLEOTIDE SEQUENCE [LARGE SCALE GENOMIC DNA]</scope>
    <source>
        <strain evidence="14 15">DSM 45671</strain>
    </source>
</reference>
<evidence type="ECO:0000256" key="2">
    <source>
        <dbReference type="ARBA" id="ARBA00012438"/>
    </source>
</evidence>
<evidence type="ECO:0000259" key="13">
    <source>
        <dbReference type="Pfam" id="PF07730"/>
    </source>
</evidence>
<dbReference type="EMBL" id="VIWU01000001">
    <property type="protein sequence ID" value="TWF80266.1"/>
    <property type="molecule type" value="Genomic_DNA"/>
</dbReference>
<feature type="transmembrane region" description="Helical" evidence="11">
    <location>
        <begin position="64"/>
        <end position="86"/>
    </location>
</feature>
<keyword evidence="11" id="KW-0472">Membrane</keyword>
<keyword evidence="4" id="KW-0808">Transferase</keyword>
<evidence type="ECO:0000256" key="5">
    <source>
        <dbReference type="ARBA" id="ARBA00022741"/>
    </source>
</evidence>
<keyword evidence="15" id="KW-1185">Reference proteome</keyword>
<gene>
    <name evidence="14" type="ORF">FHX44_116208</name>
</gene>
<comment type="catalytic activity">
    <reaction evidence="1">
        <text>ATP + protein L-histidine = ADP + protein N-phospho-L-histidine.</text>
        <dbReference type="EC" id="2.7.13.3"/>
    </reaction>
</comment>
<keyword evidence="9" id="KW-0175">Coiled coil</keyword>
<comment type="caution">
    <text evidence="14">The sequence shown here is derived from an EMBL/GenBank/DDBJ whole genome shotgun (WGS) entry which is preliminary data.</text>
</comment>
<protein>
    <recommendedName>
        <fullName evidence="2">histidine kinase</fullName>
        <ecNumber evidence="2">2.7.13.3</ecNumber>
    </recommendedName>
</protein>
<feature type="coiled-coil region" evidence="9">
    <location>
        <begin position="142"/>
        <end position="176"/>
    </location>
</feature>
<keyword evidence="8" id="KW-0902">Two-component regulatory system</keyword>
<feature type="domain" description="Histidine kinase/HSP90-like ATPase" evidence="12">
    <location>
        <begin position="278"/>
        <end position="368"/>
    </location>
</feature>
<name>A0A561SZG9_9PSEU</name>
<dbReference type="InterPro" id="IPR011712">
    <property type="entry name" value="Sig_transdc_His_kin_sub3_dim/P"/>
</dbReference>
<dbReference type="Pfam" id="PF02518">
    <property type="entry name" value="HATPase_c"/>
    <property type="match status" value="1"/>
</dbReference>
<dbReference type="PANTHER" id="PTHR24421:SF10">
    <property type="entry name" value="NITRATE_NITRITE SENSOR PROTEIN NARQ"/>
    <property type="match status" value="1"/>
</dbReference>
<dbReference type="CDD" id="cd16917">
    <property type="entry name" value="HATPase_UhpB-NarQ-NarX-like"/>
    <property type="match status" value="1"/>
</dbReference>
<dbReference type="Gene3D" id="1.20.5.1930">
    <property type="match status" value="1"/>
</dbReference>
<dbReference type="Pfam" id="PF07730">
    <property type="entry name" value="HisKA_3"/>
    <property type="match status" value="1"/>
</dbReference>
<dbReference type="PANTHER" id="PTHR24421">
    <property type="entry name" value="NITRATE/NITRITE SENSOR PROTEIN NARX-RELATED"/>
    <property type="match status" value="1"/>
</dbReference>
<keyword evidence="11" id="KW-0812">Transmembrane</keyword>
<dbReference type="GO" id="GO:0016020">
    <property type="term" value="C:membrane"/>
    <property type="evidence" value="ECO:0007669"/>
    <property type="project" value="InterPro"/>
</dbReference>
<evidence type="ECO:0000256" key="7">
    <source>
        <dbReference type="ARBA" id="ARBA00022840"/>
    </source>
</evidence>
<feature type="transmembrane region" description="Helical" evidence="11">
    <location>
        <begin position="93"/>
        <end position="113"/>
    </location>
</feature>
<dbReference type="Gene3D" id="3.30.565.10">
    <property type="entry name" value="Histidine kinase-like ATPase, C-terminal domain"/>
    <property type="match status" value="1"/>
</dbReference>
<keyword evidence="5" id="KW-0547">Nucleotide-binding</keyword>
<dbReference type="GO" id="GO:0046983">
    <property type="term" value="F:protein dimerization activity"/>
    <property type="evidence" value="ECO:0007669"/>
    <property type="project" value="InterPro"/>
</dbReference>
<dbReference type="EC" id="2.7.13.3" evidence="2"/>
<feature type="transmembrane region" description="Helical" evidence="11">
    <location>
        <begin position="17"/>
        <end position="35"/>
    </location>
</feature>
<dbReference type="SUPFAM" id="SSF55874">
    <property type="entry name" value="ATPase domain of HSP90 chaperone/DNA topoisomerase II/histidine kinase"/>
    <property type="match status" value="1"/>
</dbReference>
<keyword evidence="3" id="KW-0597">Phosphoprotein</keyword>
<dbReference type="GO" id="GO:0005524">
    <property type="term" value="F:ATP binding"/>
    <property type="evidence" value="ECO:0007669"/>
    <property type="project" value="UniProtKB-KW"/>
</dbReference>
<feature type="domain" description="Signal transduction histidine kinase subgroup 3 dimerisation and phosphoacceptor" evidence="13">
    <location>
        <begin position="175"/>
        <end position="236"/>
    </location>
</feature>
<evidence type="ECO:0000256" key="1">
    <source>
        <dbReference type="ARBA" id="ARBA00000085"/>
    </source>
</evidence>